<dbReference type="EMBL" id="JARFID010000008">
    <property type="protein sequence ID" value="MDE8694526.1"/>
    <property type="molecule type" value="Genomic_DNA"/>
</dbReference>
<evidence type="ECO:0000313" key="2">
    <source>
        <dbReference type="Proteomes" id="UP001221924"/>
    </source>
</evidence>
<protein>
    <submittedName>
        <fullName evidence="1">DUF2971 domain-containing protein</fullName>
    </submittedName>
</protein>
<dbReference type="Proteomes" id="UP001221924">
    <property type="component" value="Unassembled WGS sequence"/>
</dbReference>
<name>A0AAW6LZQ4_9BACE</name>
<dbReference type="InterPro" id="IPR021352">
    <property type="entry name" value="DUF2971"/>
</dbReference>
<organism evidence="1 2">
    <name type="scientific">Bacteroides cellulosilyticus</name>
    <dbReference type="NCBI Taxonomy" id="246787"/>
    <lineage>
        <taxon>Bacteria</taxon>
        <taxon>Pseudomonadati</taxon>
        <taxon>Bacteroidota</taxon>
        <taxon>Bacteroidia</taxon>
        <taxon>Bacteroidales</taxon>
        <taxon>Bacteroidaceae</taxon>
        <taxon>Bacteroides</taxon>
    </lineage>
</organism>
<accession>A0AAW6LZQ4</accession>
<dbReference type="AlphaFoldDB" id="A0AAW6LZQ4"/>
<evidence type="ECO:0000313" key="1">
    <source>
        <dbReference type="EMBL" id="MDE8694526.1"/>
    </source>
</evidence>
<sequence length="365" mass="43069">MDQNEAFKSIKEFEDKLEQNNINELDVKKLNNIQCTKAYYYKSSFYYEKEDYIKAKQEIEFAIDLLGLPSDKPIKYGIVEYFLHNCDEKIIFRLAGKIYANLGEVEKSKDCYNKFQYYSIQLNSGFEDSDSAVLYSFRSVSVFSLSDLIQKAITVCNPSKMNDPFDSLFRLWADKDNQISISENNTGKGLEPFLNSFNYYKIRCFVGNKTLTSDNKIVKKILMWGHYADGHRGFCIKYRLSKAFIKKDKNANYSHLYLKRINYQPHLEKKKIRVNTMNTDELYALKSNEWKYENEVRLISYDPSCEEDHLQIQLDDKSAIEAIYFGYLCPENTIKTIRQILGEEVQYYKMDCDLENIYQLKIKHI</sequence>
<gene>
    <name evidence="1" type="ORF">PZH42_10445</name>
</gene>
<reference evidence="1" key="1">
    <citation type="submission" date="2023-03" db="EMBL/GenBank/DDBJ databases">
        <title>DFI Biobank Strains.</title>
        <authorList>
            <person name="Mostad J."/>
            <person name="Paddock L."/>
            <person name="Medina S."/>
            <person name="Waligurski E."/>
            <person name="Barat B."/>
            <person name="Smith R."/>
            <person name="Burgo V."/>
            <person name="Metcalfe C."/>
            <person name="Woodson C."/>
            <person name="Sundararajan A."/>
            <person name="Ramaswamy R."/>
            <person name="Lin H."/>
            <person name="Pamer E.G."/>
        </authorList>
    </citation>
    <scope>NUCLEOTIDE SEQUENCE</scope>
    <source>
        <strain evidence="1">DFI.9.5</strain>
    </source>
</reference>
<dbReference type="Pfam" id="PF11185">
    <property type="entry name" value="DUF2971"/>
    <property type="match status" value="1"/>
</dbReference>
<dbReference type="RefSeq" id="WP_256141059.1">
    <property type="nucleotide sequence ID" value="NZ_JANFZY010000006.1"/>
</dbReference>
<comment type="caution">
    <text evidence="1">The sequence shown here is derived from an EMBL/GenBank/DDBJ whole genome shotgun (WGS) entry which is preliminary data.</text>
</comment>
<proteinExistence type="predicted"/>